<organism evidence="6">
    <name type="scientific">Bathycoccus sp. RCC716 virus 2</name>
    <dbReference type="NCBI Taxonomy" id="2530039"/>
    <lineage>
        <taxon>Viruses</taxon>
        <taxon>Varidnaviria</taxon>
        <taxon>Bamfordvirae</taxon>
        <taxon>Nucleocytoviricota</taxon>
        <taxon>Megaviricetes</taxon>
        <taxon>Algavirales</taxon>
        <taxon>Phycodnaviridae</taxon>
        <taxon>Prasinovirus</taxon>
    </lineage>
</organism>
<dbReference type="Pfam" id="PF02940">
    <property type="entry name" value="mRNA_triPase"/>
    <property type="match status" value="1"/>
</dbReference>
<name>A0A7S6NYA7_9PHYC</name>
<dbReference type="InterPro" id="IPR033469">
    <property type="entry name" value="CYTH-like_dom_sf"/>
</dbReference>
<dbReference type="Gene3D" id="3.20.100.10">
    <property type="entry name" value="mRNA triphosphatase Cet1-like"/>
    <property type="match status" value="1"/>
</dbReference>
<dbReference type="SUPFAM" id="SSF55154">
    <property type="entry name" value="CYTH-like phosphatases"/>
    <property type="match status" value="1"/>
</dbReference>
<reference evidence="6" key="1">
    <citation type="submission" date="2019-02" db="EMBL/GenBank/DDBJ databases">
        <authorList>
            <person name="Bachy C."/>
            <person name="Yung C.-M."/>
            <person name="Roux S."/>
            <person name="Sullivan M.B."/>
            <person name="Worden A.Z."/>
        </authorList>
    </citation>
    <scope>NUCLEOTIDE SEQUENCE</scope>
    <source>
        <strain evidence="6">BII-V2</strain>
    </source>
</reference>
<keyword evidence="2" id="KW-0378">Hydrolase</keyword>
<feature type="domain" description="mRNA triphosphatase Cet1-like" evidence="5">
    <location>
        <begin position="71"/>
        <end position="173"/>
    </location>
</feature>
<dbReference type="EMBL" id="MK522038">
    <property type="protein sequence ID" value="QOR60384.1"/>
    <property type="molecule type" value="Genomic_DNA"/>
</dbReference>
<evidence type="ECO:0000256" key="1">
    <source>
        <dbReference type="ARBA" id="ARBA00022664"/>
    </source>
</evidence>
<dbReference type="GO" id="GO:0004651">
    <property type="term" value="F:polynucleotide 5'-phosphatase activity"/>
    <property type="evidence" value="ECO:0007669"/>
    <property type="project" value="InterPro"/>
</dbReference>
<evidence type="ECO:0000256" key="3">
    <source>
        <dbReference type="ARBA" id="ARBA00035028"/>
    </source>
</evidence>
<keyword evidence="1" id="KW-0507">mRNA processing</keyword>
<accession>A0A7S6NYA7</accession>
<proteinExistence type="predicted"/>
<evidence type="ECO:0000256" key="4">
    <source>
        <dbReference type="ARBA" id="ARBA00047740"/>
    </source>
</evidence>
<comment type="catalytic activity">
    <reaction evidence="4">
        <text>a 5'-end triphospho-ribonucleoside in mRNA + H2O = a 5'-end diphospho-ribonucleoside in mRNA + phosphate + H(+)</text>
        <dbReference type="Rhea" id="RHEA:67004"/>
        <dbReference type="Rhea" id="RHEA-COMP:17164"/>
        <dbReference type="Rhea" id="RHEA-COMP:17165"/>
        <dbReference type="ChEBI" id="CHEBI:15377"/>
        <dbReference type="ChEBI" id="CHEBI:15378"/>
        <dbReference type="ChEBI" id="CHEBI:43474"/>
        <dbReference type="ChEBI" id="CHEBI:167616"/>
        <dbReference type="ChEBI" id="CHEBI:167618"/>
        <dbReference type="EC" id="3.6.1.74"/>
    </reaction>
    <physiologicalReaction direction="left-to-right" evidence="4">
        <dbReference type="Rhea" id="RHEA:67005"/>
    </physiologicalReaction>
</comment>
<dbReference type="GO" id="GO:0140818">
    <property type="term" value="F:mRNA 5'-triphosphate monophosphatase activity"/>
    <property type="evidence" value="ECO:0007669"/>
    <property type="project" value="UniProtKB-EC"/>
</dbReference>
<protein>
    <recommendedName>
        <fullName evidence="3">mRNA 5'-phosphatase</fullName>
        <ecNumber evidence="3">3.6.1.74</ecNumber>
    </recommendedName>
</protein>
<dbReference type="InterPro" id="IPR037009">
    <property type="entry name" value="mRNA_triPase_Cet1_sf"/>
</dbReference>
<sequence length="204" mass="23884">MNVHTICDSIKPLVDKYKDEEYIEMELRLGKFNGTFFDTNVGKQTYDKYLAGLYKYTGWESISNVTSEVYHREEDKTRLTIEEKTGDETLVKKERVHVEDFKQVENAPFDIRFGISRETPIEDNGNSTFDSKKIKNRTSFVRKNLSIDMTVSTGTVDDMDAEESTVFQVEFEIIDPRKVKDMDTLFNMVHKVKDFFNMLDNYIC</sequence>
<dbReference type="InterPro" id="IPR004206">
    <property type="entry name" value="mRNA_triPase_Cet1"/>
</dbReference>
<evidence type="ECO:0000313" key="6">
    <source>
        <dbReference type="EMBL" id="QOR60384.1"/>
    </source>
</evidence>
<dbReference type="GO" id="GO:0006397">
    <property type="term" value="P:mRNA processing"/>
    <property type="evidence" value="ECO:0007669"/>
    <property type="project" value="UniProtKB-KW"/>
</dbReference>
<evidence type="ECO:0000256" key="2">
    <source>
        <dbReference type="ARBA" id="ARBA00022801"/>
    </source>
</evidence>
<dbReference type="EC" id="3.6.1.74" evidence="3"/>
<evidence type="ECO:0000259" key="5">
    <source>
        <dbReference type="Pfam" id="PF02940"/>
    </source>
</evidence>